<sequence length="162" mass="18452">MLFLSRLFSEPAFLFDGIEGGKMYFLKTEQSFDSAHFLAGYHGKCANIHGHRWKVIATIKSEKLLEDPQNKGMVTDFGDLKKDLKIIADSFDHALIIETGSLSEKLYQALIDENFKIINLPFRPTAENLAKYIYEALSKNYLVDCLDVYETPNNCASYRGKL</sequence>
<dbReference type="Gene3D" id="3.30.479.10">
    <property type="entry name" value="6-pyruvoyl tetrahydropterin synthase/QueD"/>
    <property type="match status" value="1"/>
</dbReference>
<feature type="binding site" evidence="8">
    <location>
        <position position="49"/>
    </location>
    <ligand>
        <name>Zn(2+)</name>
        <dbReference type="ChEBI" id="CHEBI:29105"/>
    </ligand>
</feature>
<evidence type="ECO:0000256" key="7">
    <source>
        <dbReference type="PIRSR" id="PIRSR006113-1"/>
    </source>
</evidence>
<comment type="pathway">
    <text evidence="1">Purine metabolism; 7-cyano-7-deazaguanine biosynthesis.</text>
</comment>
<feature type="active site" description="Proton acceptor" evidence="7">
    <location>
        <position position="45"/>
    </location>
</feature>
<proteinExistence type="inferred from homology"/>
<comment type="caution">
    <text evidence="9">The sequence shown here is derived from an EMBL/GenBank/DDBJ whole genome shotgun (WGS) entry which is preliminary data.</text>
</comment>
<reference evidence="9" key="1">
    <citation type="submission" date="2007-11" db="EMBL/GenBank/DDBJ databases">
        <authorList>
            <person name="Fulton L."/>
            <person name="Clifton S."/>
            <person name="Fulton B."/>
            <person name="Xu J."/>
            <person name="Minx P."/>
            <person name="Pepin K.H."/>
            <person name="Johnson M."/>
            <person name="Thiruvilangam P."/>
            <person name="Bhonagiri V."/>
            <person name="Nash W.E."/>
            <person name="Mardis E.R."/>
            <person name="Wilson R.K."/>
        </authorList>
    </citation>
    <scope>NUCLEOTIDE SEQUENCE [LARGE SCALE GENOMIC DNA]</scope>
    <source>
        <strain evidence="9">DSM 1402</strain>
    </source>
</reference>
<feature type="binding site" evidence="8">
    <location>
        <position position="36"/>
    </location>
    <ligand>
        <name>Zn(2+)</name>
        <dbReference type="ChEBI" id="CHEBI:29105"/>
    </ligand>
</feature>
<dbReference type="InterPro" id="IPR007115">
    <property type="entry name" value="6-PTP_synth/QueD"/>
</dbReference>
<dbReference type="SUPFAM" id="SSF55620">
    <property type="entry name" value="Tetrahydrobiopterin biosynthesis enzymes-like"/>
    <property type="match status" value="1"/>
</dbReference>
<dbReference type="HOGENOM" id="CLU_111016_1_1_9"/>
<feature type="binding site" evidence="8">
    <location>
        <position position="51"/>
    </location>
    <ligand>
        <name>Zn(2+)</name>
        <dbReference type="ChEBI" id="CHEBI:29105"/>
    </ligand>
</feature>
<dbReference type="AlphaFoldDB" id="B0N7X8"/>
<keyword evidence="8" id="KW-0479">Metal-binding</keyword>
<dbReference type="EC" id="4.1.2.50" evidence="3"/>
<gene>
    <name evidence="9" type="primary">queD</name>
    <name evidence="9" type="ORF">CLORAM_02712</name>
</gene>
<dbReference type="eggNOG" id="COG0720">
    <property type="taxonomic scope" value="Bacteria"/>
</dbReference>
<dbReference type="PANTHER" id="PTHR12589:SF8">
    <property type="entry name" value="6-CARBOXY-5,6,7,8-TETRAHYDROPTERIN SYNTHASE"/>
    <property type="match status" value="1"/>
</dbReference>
<dbReference type="EMBL" id="ABFX02000008">
    <property type="protein sequence ID" value="EDS17916.1"/>
    <property type="molecule type" value="Genomic_DNA"/>
</dbReference>
<evidence type="ECO:0000256" key="4">
    <source>
        <dbReference type="ARBA" id="ARBA00018141"/>
    </source>
</evidence>
<dbReference type="PIRSF" id="PIRSF006113">
    <property type="entry name" value="PTP_synth"/>
    <property type="match status" value="1"/>
</dbReference>
<accession>B0N7X8</accession>
<keyword evidence="10" id="KW-1185">Reference proteome</keyword>
<evidence type="ECO:0000256" key="5">
    <source>
        <dbReference type="ARBA" id="ARBA00031449"/>
    </source>
</evidence>
<comment type="cofactor">
    <cofactor evidence="8">
        <name>Zn(2+)</name>
        <dbReference type="ChEBI" id="CHEBI:29105"/>
    </cofactor>
    <text evidence="8">Binds 1 zinc ion per subunit.</text>
</comment>
<comment type="catalytic activity">
    <reaction evidence="6">
        <text>7,8-dihydroneopterin 3'-triphosphate + H2O = 6-carboxy-5,6,7,8-tetrahydropterin + triphosphate + acetaldehyde + 2 H(+)</text>
        <dbReference type="Rhea" id="RHEA:27966"/>
        <dbReference type="ChEBI" id="CHEBI:15343"/>
        <dbReference type="ChEBI" id="CHEBI:15377"/>
        <dbReference type="ChEBI" id="CHEBI:15378"/>
        <dbReference type="ChEBI" id="CHEBI:18036"/>
        <dbReference type="ChEBI" id="CHEBI:58462"/>
        <dbReference type="ChEBI" id="CHEBI:61032"/>
        <dbReference type="EC" id="4.1.2.50"/>
    </reaction>
</comment>
<keyword evidence="8" id="KW-0862">Zinc</keyword>
<protein>
    <recommendedName>
        <fullName evidence="4">6-carboxy-5,6,7,8-tetrahydropterin synthase</fullName>
        <ecNumber evidence="3">4.1.2.50</ecNumber>
    </recommendedName>
    <alternativeName>
        <fullName evidence="5">Queuosine biosynthesis protein QueD</fullName>
    </alternativeName>
</protein>
<organism evidence="9 10">
    <name type="scientific">Thomasclavelia ramosa DSM 1402</name>
    <dbReference type="NCBI Taxonomy" id="445974"/>
    <lineage>
        <taxon>Bacteria</taxon>
        <taxon>Bacillati</taxon>
        <taxon>Bacillota</taxon>
        <taxon>Erysipelotrichia</taxon>
        <taxon>Erysipelotrichales</taxon>
        <taxon>Coprobacillaceae</taxon>
        <taxon>Thomasclavelia</taxon>
    </lineage>
</organism>
<feature type="active site" description="Charge relay system" evidence="7">
    <location>
        <position position="93"/>
    </location>
</feature>
<evidence type="ECO:0000256" key="3">
    <source>
        <dbReference type="ARBA" id="ARBA00012982"/>
    </source>
</evidence>
<comment type="similarity">
    <text evidence="2">Belongs to the PTPS family. QueD subfamily.</text>
</comment>
<dbReference type="GO" id="GO:0070497">
    <property type="term" value="F:6-carboxytetrahydropterin synthase activity"/>
    <property type="evidence" value="ECO:0007669"/>
    <property type="project" value="UniProtKB-EC"/>
</dbReference>
<dbReference type="NCBIfam" id="TIGR03367">
    <property type="entry name" value="queuosine_QueD"/>
    <property type="match status" value="1"/>
</dbReference>
<evidence type="ECO:0000256" key="6">
    <source>
        <dbReference type="ARBA" id="ARBA00048807"/>
    </source>
</evidence>
<dbReference type="PANTHER" id="PTHR12589">
    <property type="entry name" value="PYRUVOYL TETRAHYDROBIOPTERIN SYNTHASE"/>
    <property type="match status" value="1"/>
</dbReference>
<evidence type="ECO:0000256" key="1">
    <source>
        <dbReference type="ARBA" id="ARBA00005061"/>
    </source>
</evidence>
<evidence type="ECO:0000313" key="10">
    <source>
        <dbReference type="Proteomes" id="UP000005798"/>
    </source>
</evidence>
<dbReference type="GO" id="GO:0046872">
    <property type="term" value="F:metal ion binding"/>
    <property type="evidence" value="ECO:0007669"/>
    <property type="project" value="UniProtKB-KW"/>
</dbReference>
<feature type="active site" description="Charge relay system" evidence="7">
    <location>
        <position position="150"/>
    </location>
</feature>
<dbReference type="InterPro" id="IPR038418">
    <property type="entry name" value="6-PTP_synth/QueD_sf"/>
</dbReference>
<evidence type="ECO:0000256" key="2">
    <source>
        <dbReference type="ARBA" id="ARBA00008900"/>
    </source>
</evidence>
<evidence type="ECO:0000313" key="9">
    <source>
        <dbReference type="EMBL" id="EDS17916.1"/>
    </source>
</evidence>
<dbReference type="UniPathway" id="UPA00391"/>
<reference evidence="9" key="2">
    <citation type="submission" date="2014-06" db="EMBL/GenBank/DDBJ databases">
        <title>Draft genome sequence of Clostridium ramosum(DSM 1402).</title>
        <authorList>
            <person name="Sudarsanam P."/>
            <person name="Ley R."/>
            <person name="Guruge J."/>
            <person name="Turnbaugh P.J."/>
            <person name="Mahowald M."/>
            <person name="Liep D."/>
            <person name="Gordon J."/>
        </authorList>
    </citation>
    <scope>NUCLEOTIDE SEQUENCE</scope>
    <source>
        <strain evidence="9">DSM 1402</strain>
    </source>
</reference>
<dbReference type="Proteomes" id="UP000005798">
    <property type="component" value="Unassembled WGS sequence"/>
</dbReference>
<name>B0N7X8_9FIRM</name>
<dbReference type="Pfam" id="PF01242">
    <property type="entry name" value="PTPS"/>
    <property type="match status" value="1"/>
</dbReference>
<evidence type="ECO:0000256" key="8">
    <source>
        <dbReference type="PIRSR" id="PIRSR006113-2"/>
    </source>
</evidence>